<comment type="caution">
    <text evidence="1">The sequence shown here is derived from an EMBL/GenBank/DDBJ whole genome shotgun (WGS) entry which is preliminary data.</text>
</comment>
<organism evidence="1 2">
    <name type="scientific">Camellia lanceoleosa</name>
    <dbReference type="NCBI Taxonomy" id="1840588"/>
    <lineage>
        <taxon>Eukaryota</taxon>
        <taxon>Viridiplantae</taxon>
        <taxon>Streptophyta</taxon>
        <taxon>Embryophyta</taxon>
        <taxon>Tracheophyta</taxon>
        <taxon>Spermatophyta</taxon>
        <taxon>Magnoliopsida</taxon>
        <taxon>eudicotyledons</taxon>
        <taxon>Gunneridae</taxon>
        <taxon>Pentapetalae</taxon>
        <taxon>asterids</taxon>
        <taxon>Ericales</taxon>
        <taxon>Theaceae</taxon>
        <taxon>Camellia</taxon>
    </lineage>
</organism>
<proteinExistence type="predicted"/>
<protein>
    <submittedName>
        <fullName evidence="1">Mediator of RNA polymerase II transcription subunit 33A</fullName>
    </submittedName>
</protein>
<dbReference type="EMBL" id="CM045761">
    <property type="protein sequence ID" value="KAI8015649.1"/>
    <property type="molecule type" value="Genomic_DNA"/>
</dbReference>
<gene>
    <name evidence="1" type="ORF">LOK49_LG05G00015</name>
</gene>
<keyword evidence="2" id="KW-1185">Reference proteome</keyword>
<sequence>MGNGTGNGDPNNNNNNNHKKNKMNEFEERVMETVKGCEERKEPPLLWAMEVAKCVGSTGLGLPNAELGHLLVFQLCLSNNNNNNLNNLNLNHLNPSLWKFLDQALSSALLSPLQILALLTSRVIPHRWSQPEAYRLYLELLSRYAFSFDGLGTDGCREKIIKSVDVALQLSQTYRVQVLELGHAMVLCFFSIIVGLIDSTSYDWGLQMTSVDKANGEIRSEDNQNMDVDSKESQIYKRNDHRERIRRSNSFVAFELLGKLTENKKATVLLRLVYLNMPEKFSGLLQRMQFLEAHKVASPNLKSANQLLVKLTANIRRAMGYEYQLNKRQLIGVLIDIRLCKPALCCNSESGRFACWVPFDIYMENAMDGKQFPVTSAIDILTETINTLQVFNRASWQETFLALWLSALRLVQRERDPLEGPVPHLEARLCALLSITPLAIARVLEYDASLCASVPGGVASRCMENGYGRGMDGNDHALRRQGLISSLQVLGHYTSLLCSPASVVNAANNAASKAACFIFNSKNVKDGTSGGGHSDTSVKAGGDMRHLIVEACLARKLIDTSVYFWPGYVPASVTLFSDPSPLQKSPWSMFMEGAPFTGPLINALMMTPASSLPEVEKLYYIALNGLEEEKSAAAKILCGASLSRGWNIQEHVVHFVVKLLSPPVPPNFTASRSHLVDYMSMLSAIFFGASSIDTVHILSLHGVVPEVAVSLMPLCETFGSLVPTSSPKSSTGDESSIYMVFSSAFLFLLRLWKFYRPPLEQCITDEEGPLGRIQSHNSVSQEERDSSSNMHGSTMDKPIYIDSYPKLRAWYCQNKSCIASTLSGLCSGNPVHQVANKILNMIFWKMTKSGTMSSDSSMLSSSSSVSGSSASTAEDAYQRPVLPAWEILEAIPFVLEAILTACAHGRLSSRDLTTGLRDLIDFLPASLGAIISYFSAEVTRGIWKPVSMNGTDWPSPAANLITIESEIKEILAGAGVNFPSCSSGVSPAMLPLPMAALVSLTITFKLDKSLEYIHAVAGPALENCASGCPWPSMPIISSLWSQKVRRWHDFIVVSCSRSVFRQNQDAVTQLLRSCFTSFLGSLHLSASPLTNPNGVNGLLGSFISAPGLCTRVAPGFLFLRSCRTIHHVQHVNHVIVELIANSAQELAARWASTDSNPLKSSQASLAVAIDRAKEVATLGASLLCVAGGLQLVQELYQETIPMWLLSARDTKHGDGANAVSRILEGYSMAYLLVMSGACIWGVGDKPPSWAFSKRLRVVGVHMDFVAGVLDGNISLGCDLTTWKAYVSCLVGLVVSFAPVWIREVKQETLRKLATGLRGWHECELALSLLERGGVATMGSVAELEEYDTHDPKGHCSLVLPFLMKRTKVIEIVAAHDTVFALAHSGVCAAFSRETNKRICFLNVSPDEVIRSLFYNKNNDSLITVSVYASDNFSSLKCRSTRIDIYKVFDLKNYTMLYSISDKHVQEIKISPGIMLLIFNRVQSHVPLKILSIEDGTVLKDFNHLLHRNKKVDFIEQFNEKLLVKQDNENLQILDVRNAELKEVSRTEFKTPSAFIFLYENQLFLTFRNRTVAVWNFRGELVTSFEDHLLWHPDCNTNNIYITSDQDLIISYCKADSDDHWMERNAGSINISNILTGKCLAKINAGNGSPKVDEYYNFDSSSKKQHHSYHMRNTVAEALEDITALFYDEERNEIYTGNRHGLVHVWSN</sequence>
<evidence type="ECO:0000313" key="2">
    <source>
        <dbReference type="Proteomes" id="UP001060215"/>
    </source>
</evidence>
<dbReference type="Proteomes" id="UP001060215">
    <property type="component" value="Chromosome 4"/>
</dbReference>
<name>A0ACC0HRG3_9ERIC</name>
<reference evidence="1 2" key="1">
    <citation type="journal article" date="2022" name="Plant J.">
        <title>Chromosome-level genome of Camellia lanceoleosa provides a valuable resource for understanding genome evolution and self-incompatibility.</title>
        <authorList>
            <person name="Gong W."/>
            <person name="Xiao S."/>
            <person name="Wang L."/>
            <person name="Liao Z."/>
            <person name="Chang Y."/>
            <person name="Mo W."/>
            <person name="Hu G."/>
            <person name="Li W."/>
            <person name="Zhao G."/>
            <person name="Zhu H."/>
            <person name="Hu X."/>
            <person name="Ji K."/>
            <person name="Xiang X."/>
            <person name="Song Q."/>
            <person name="Yuan D."/>
            <person name="Jin S."/>
            <person name="Zhang L."/>
        </authorList>
    </citation>
    <scope>NUCLEOTIDE SEQUENCE [LARGE SCALE GENOMIC DNA]</scope>
    <source>
        <strain evidence="1">SQ_2022a</strain>
    </source>
</reference>
<accession>A0ACC0HRG3</accession>
<evidence type="ECO:0000313" key="1">
    <source>
        <dbReference type="EMBL" id="KAI8015649.1"/>
    </source>
</evidence>